<comment type="caution">
    <text evidence="5">The sequence shown here is derived from an EMBL/GenBank/DDBJ whole genome shotgun (WGS) entry which is preliminary data.</text>
</comment>
<dbReference type="InterPro" id="IPR029063">
    <property type="entry name" value="SAM-dependent_MTases_sf"/>
</dbReference>
<dbReference type="SUPFAM" id="SSF53335">
    <property type="entry name" value="S-adenosyl-L-methionine-dependent methyltransferases"/>
    <property type="match status" value="1"/>
</dbReference>
<keyword evidence="2 5" id="KW-0808">Transferase</keyword>
<dbReference type="PANTHER" id="PTHR47816">
    <property type="entry name" value="RIBOSOMAL RNA SMALL SUBUNIT METHYLTRANSFERASE C"/>
    <property type="match status" value="1"/>
</dbReference>
<dbReference type="Proteomes" id="UP001589611">
    <property type="component" value="Unassembled WGS sequence"/>
</dbReference>
<evidence type="ECO:0000256" key="2">
    <source>
        <dbReference type="ARBA" id="ARBA00022679"/>
    </source>
</evidence>
<dbReference type="PANTHER" id="PTHR47816:SF5">
    <property type="entry name" value="RIBOSOMAL RNA LARGE SUBUNIT METHYLTRANSFERASE G"/>
    <property type="match status" value="1"/>
</dbReference>
<dbReference type="InterPro" id="IPR046977">
    <property type="entry name" value="RsmC/RlmG"/>
</dbReference>
<reference evidence="5 6" key="1">
    <citation type="submission" date="2024-09" db="EMBL/GenBank/DDBJ databases">
        <authorList>
            <person name="Sun Q."/>
            <person name="Mori K."/>
        </authorList>
    </citation>
    <scope>NUCLEOTIDE SEQUENCE [LARGE SCALE GENOMIC DNA]</scope>
    <source>
        <strain evidence="5 6">JCM 1342</strain>
    </source>
</reference>
<evidence type="ECO:0000259" key="3">
    <source>
        <dbReference type="Pfam" id="PF05175"/>
    </source>
</evidence>
<accession>A0ABV5SY85</accession>
<sequence length="377" mass="39240">MPSYSPDSLRRWPDVESAELFAIDAADRLLLDESAAARAEAPAGSLVVIGDAYGALTLGAADAGATDIRVHQDLVTGERALEANAERAGLTGAFRSLALAPELITGARVVLLRLPRALDELADIAALIAAHAGPDVVVFAGGRIKHMTVAMNEVLRRSFGSVDVTHARQKSRVLIARGPLAARDPEPRARPQAVPGLEDPITVCAFGGAFAGTSIDIGTRFLLEQLGAPDPDAEGDVIDFGCGTGVVATWLALRHPALSVLATDQSSIAVASARATSEANGVAGRVAVVRDLGLRSRPDASASFIALNPPFHTGAAVADGVAEPMFAEAGRALASGGELWTVWNSPLQYRAALERLVGRTRQVARNAKFTVTVSTRA</sequence>
<evidence type="ECO:0000256" key="1">
    <source>
        <dbReference type="ARBA" id="ARBA00022603"/>
    </source>
</evidence>
<dbReference type="InterPro" id="IPR058679">
    <property type="entry name" value="RlmG_N"/>
</dbReference>
<dbReference type="Pfam" id="PF26049">
    <property type="entry name" value="RLMG_N"/>
    <property type="match status" value="1"/>
</dbReference>
<dbReference type="GO" id="GO:0052916">
    <property type="term" value="F:23S rRNA (guanine(1835)-N(2))-methyltransferase activity"/>
    <property type="evidence" value="ECO:0007669"/>
    <property type="project" value="UniProtKB-EC"/>
</dbReference>
<evidence type="ECO:0000259" key="4">
    <source>
        <dbReference type="Pfam" id="PF26049"/>
    </source>
</evidence>
<dbReference type="RefSeq" id="WP_344714315.1">
    <property type="nucleotide sequence ID" value="NZ_BAAAWH010000001.1"/>
</dbReference>
<feature type="domain" description="RlmG N-terminal" evidence="4">
    <location>
        <begin position="8"/>
        <end position="176"/>
    </location>
</feature>
<keyword evidence="1 5" id="KW-0489">Methyltransferase</keyword>
<dbReference type="GO" id="GO:0052914">
    <property type="term" value="F:16S rRNA (guanine(1207)-N(2))-methyltransferase activity"/>
    <property type="evidence" value="ECO:0007669"/>
    <property type="project" value="UniProtKB-EC"/>
</dbReference>
<dbReference type="CDD" id="cd02440">
    <property type="entry name" value="AdoMet_MTases"/>
    <property type="match status" value="1"/>
</dbReference>
<evidence type="ECO:0000313" key="6">
    <source>
        <dbReference type="Proteomes" id="UP001589611"/>
    </source>
</evidence>
<dbReference type="EC" id="2.1.1.172" evidence="5"/>
<dbReference type="InterPro" id="IPR007848">
    <property type="entry name" value="Small_mtfrase_dom"/>
</dbReference>
<dbReference type="EMBL" id="JBHMBE010000002">
    <property type="protein sequence ID" value="MFB9645308.1"/>
    <property type="molecule type" value="Genomic_DNA"/>
</dbReference>
<keyword evidence="6" id="KW-1185">Reference proteome</keyword>
<protein>
    <submittedName>
        <fullName evidence="5">Class I SAM-dependent methyltransferase</fullName>
        <ecNumber evidence="5">2.1.1.172</ecNumber>
        <ecNumber evidence="5">2.1.1.174</ecNumber>
    </submittedName>
</protein>
<name>A0ABV5SY85_9MICO</name>
<dbReference type="Pfam" id="PF05175">
    <property type="entry name" value="MTS"/>
    <property type="match status" value="1"/>
</dbReference>
<proteinExistence type="predicted"/>
<dbReference type="Gene3D" id="3.40.50.150">
    <property type="entry name" value="Vaccinia Virus protein VP39"/>
    <property type="match status" value="2"/>
</dbReference>
<dbReference type="EC" id="2.1.1.174" evidence="5"/>
<feature type="domain" description="Methyltransferase small" evidence="3">
    <location>
        <begin position="201"/>
        <end position="372"/>
    </location>
</feature>
<gene>
    <name evidence="5" type="ORF">ACFFPJ_05820</name>
</gene>
<evidence type="ECO:0000313" key="5">
    <source>
        <dbReference type="EMBL" id="MFB9645308.1"/>
    </source>
</evidence>
<organism evidence="5 6">
    <name type="scientific">Microbacterium terregens</name>
    <dbReference type="NCBI Taxonomy" id="69363"/>
    <lineage>
        <taxon>Bacteria</taxon>
        <taxon>Bacillati</taxon>
        <taxon>Actinomycetota</taxon>
        <taxon>Actinomycetes</taxon>
        <taxon>Micrococcales</taxon>
        <taxon>Microbacteriaceae</taxon>
        <taxon>Microbacterium</taxon>
    </lineage>
</organism>